<dbReference type="AlphaFoldDB" id="A0A450WJ61"/>
<accession>A0A450WJ61</accession>
<organism evidence="1">
    <name type="scientific">Candidatus Kentrum sp. LPFa</name>
    <dbReference type="NCBI Taxonomy" id="2126335"/>
    <lineage>
        <taxon>Bacteria</taxon>
        <taxon>Pseudomonadati</taxon>
        <taxon>Pseudomonadota</taxon>
        <taxon>Gammaproteobacteria</taxon>
        <taxon>Candidatus Kentrum</taxon>
    </lineage>
</organism>
<sequence length="173" mass="19517">MHITVSISRKPSAHREISEILMYMDNQDSFIIDIAIVNNVSHYLRSIPLSHTLAFRSSCFLEVTNLLDNFLSIGRYTNDINQHFVRMLSSEASPRTDEARPGFGLPGIFFRYVNECLKCRSFPLAEEKSPLEEVTLLPDPTWPGMPLAGSPPYRTASCVACRPFVFPIIYACG</sequence>
<name>A0A450WJ61_9GAMM</name>
<reference evidence="1" key="1">
    <citation type="submission" date="2019-02" db="EMBL/GenBank/DDBJ databases">
        <authorList>
            <person name="Gruber-Vodicka R. H."/>
            <person name="Seah K. B. B."/>
        </authorList>
    </citation>
    <scope>NUCLEOTIDE SEQUENCE</scope>
    <source>
        <strain evidence="1">BECK_S313</strain>
    </source>
</reference>
<gene>
    <name evidence="1" type="ORF">BECKLPF1236B_GA0070989_11094</name>
</gene>
<evidence type="ECO:0000313" key="1">
    <source>
        <dbReference type="EMBL" id="VFK17073.1"/>
    </source>
</evidence>
<proteinExistence type="predicted"/>
<protein>
    <submittedName>
        <fullName evidence="1">Uncharacterized protein</fullName>
    </submittedName>
</protein>
<dbReference type="EMBL" id="CAADFK010000109">
    <property type="protein sequence ID" value="VFK17073.1"/>
    <property type="molecule type" value="Genomic_DNA"/>
</dbReference>